<accession>A2Z4Z2</accession>
<dbReference type="HOGENOM" id="CLU_078076_0_1_1"/>
<dbReference type="AlphaFoldDB" id="A2Z4Z2"/>
<dbReference type="Gramene" id="BGIOSGA032299-TA">
    <property type="protein sequence ID" value="BGIOSGA032299-PA"/>
    <property type="gene ID" value="BGIOSGA032299"/>
</dbReference>
<proteinExistence type="predicted"/>
<gene>
    <name evidence="2" type="ORF">OsI_32715</name>
</gene>
<dbReference type="Proteomes" id="UP000007015">
    <property type="component" value="Chromosome 10"/>
</dbReference>
<name>A2Z4Z2_ORYSI</name>
<evidence type="ECO:0000313" key="2">
    <source>
        <dbReference type="EMBL" id="EAY77676.1"/>
    </source>
</evidence>
<keyword evidence="3" id="KW-1185">Reference proteome</keyword>
<evidence type="ECO:0000313" key="3">
    <source>
        <dbReference type="Proteomes" id="UP000007015"/>
    </source>
</evidence>
<organism evidence="2 3">
    <name type="scientific">Oryza sativa subsp. indica</name>
    <name type="common">Rice</name>
    <dbReference type="NCBI Taxonomy" id="39946"/>
    <lineage>
        <taxon>Eukaryota</taxon>
        <taxon>Viridiplantae</taxon>
        <taxon>Streptophyta</taxon>
        <taxon>Embryophyta</taxon>
        <taxon>Tracheophyta</taxon>
        <taxon>Spermatophyta</taxon>
        <taxon>Magnoliopsida</taxon>
        <taxon>Liliopsida</taxon>
        <taxon>Poales</taxon>
        <taxon>Poaceae</taxon>
        <taxon>BOP clade</taxon>
        <taxon>Oryzoideae</taxon>
        <taxon>Oryzeae</taxon>
        <taxon>Oryzinae</taxon>
        <taxon>Oryza</taxon>
        <taxon>Oryza sativa</taxon>
    </lineage>
</organism>
<evidence type="ECO:0000256" key="1">
    <source>
        <dbReference type="SAM" id="MobiDB-lite"/>
    </source>
</evidence>
<dbReference type="EMBL" id="CM000135">
    <property type="protein sequence ID" value="EAY77676.1"/>
    <property type="molecule type" value="Genomic_DNA"/>
</dbReference>
<protein>
    <submittedName>
        <fullName evidence="2">Uncharacterized protein</fullName>
    </submittedName>
</protein>
<reference evidence="2 3" key="1">
    <citation type="journal article" date="2005" name="PLoS Biol.">
        <title>The genomes of Oryza sativa: a history of duplications.</title>
        <authorList>
            <person name="Yu J."/>
            <person name="Wang J."/>
            <person name="Lin W."/>
            <person name="Li S."/>
            <person name="Li H."/>
            <person name="Zhou J."/>
            <person name="Ni P."/>
            <person name="Dong W."/>
            <person name="Hu S."/>
            <person name="Zeng C."/>
            <person name="Zhang J."/>
            <person name="Zhang Y."/>
            <person name="Li R."/>
            <person name="Xu Z."/>
            <person name="Li S."/>
            <person name="Li X."/>
            <person name="Zheng H."/>
            <person name="Cong L."/>
            <person name="Lin L."/>
            <person name="Yin J."/>
            <person name="Geng J."/>
            <person name="Li G."/>
            <person name="Shi J."/>
            <person name="Liu J."/>
            <person name="Lv H."/>
            <person name="Li J."/>
            <person name="Wang J."/>
            <person name="Deng Y."/>
            <person name="Ran L."/>
            <person name="Shi X."/>
            <person name="Wang X."/>
            <person name="Wu Q."/>
            <person name="Li C."/>
            <person name="Ren X."/>
            <person name="Wang J."/>
            <person name="Wang X."/>
            <person name="Li D."/>
            <person name="Liu D."/>
            <person name="Zhang X."/>
            <person name="Ji Z."/>
            <person name="Zhao W."/>
            <person name="Sun Y."/>
            <person name="Zhang Z."/>
            <person name="Bao J."/>
            <person name="Han Y."/>
            <person name="Dong L."/>
            <person name="Ji J."/>
            <person name="Chen P."/>
            <person name="Wu S."/>
            <person name="Liu J."/>
            <person name="Xiao Y."/>
            <person name="Bu D."/>
            <person name="Tan J."/>
            <person name="Yang L."/>
            <person name="Ye C."/>
            <person name="Zhang J."/>
            <person name="Xu J."/>
            <person name="Zhou Y."/>
            <person name="Yu Y."/>
            <person name="Zhang B."/>
            <person name="Zhuang S."/>
            <person name="Wei H."/>
            <person name="Liu B."/>
            <person name="Lei M."/>
            <person name="Yu H."/>
            <person name="Li Y."/>
            <person name="Xu H."/>
            <person name="Wei S."/>
            <person name="He X."/>
            <person name="Fang L."/>
            <person name="Zhang Z."/>
            <person name="Zhang Y."/>
            <person name="Huang X."/>
            <person name="Su Z."/>
            <person name="Tong W."/>
            <person name="Li J."/>
            <person name="Tong Z."/>
            <person name="Li S."/>
            <person name="Ye J."/>
            <person name="Wang L."/>
            <person name="Fang L."/>
            <person name="Lei T."/>
            <person name="Chen C."/>
            <person name="Chen H."/>
            <person name="Xu Z."/>
            <person name="Li H."/>
            <person name="Huang H."/>
            <person name="Zhang F."/>
            <person name="Xu H."/>
            <person name="Li N."/>
            <person name="Zhao C."/>
            <person name="Li S."/>
            <person name="Dong L."/>
            <person name="Huang Y."/>
            <person name="Li L."/>
            <person name="Xi Y."/>
            <person name="Qi Q."/>
            <person name="Li W."/>
            <person name="Zhang B."/>
            <person name="Hu W."/>
            <person name="Zhang Y."/>
            <person name="Tian X."/>
            <person name="Jiao Y."/>
            <person name="Liang X."/>
            <person name="Jin J."/>
            <person name="Gao L."/>
            <person name="Zheng W."/>
            <person name="Hao B."/>
            <person name="Liu S."/>
            <person name="Wang W."/>
            <person name="Yuan L."/>
            <person name="Cao M."/>
            <person name="McDermott J."/>
            <person name="Samudrala R."/>
            <person name="Wang J."/>
            <person name="Wong G.K."/>
            <person name="Yang H."/>
        </authorList>
    </citation>
    <scope>NUCLEOTIDE SEQUENCE [LARGE SCALE GENOMIC DNA]</scope>
    <source>
        <strain evidence="3">cv. 93-11</strain>
    </source>
</reference>
<feature type="region of interest" description="Disordered" evidence="1">
    <location>
        <begin position="49"/>
        <end position="76"/>
    </location>
</feature>
<sequence length="157" mass="16482">MGLRLAGGEVAVGSSGCSGGGRWHGGLGGLAEGVADGCISPAWESTVERSETGLAQRGAANGSGGQLSARGAADGGRTDWRERRVWWRRPVWRERRGLRWRGRPWCEEELLVGVAQSSAHEGWPAGGAGAGSHMSAEDEWWWSIGASAVDSQVVNSG</sequence>